<protein>
    <submittedName>
        <fullName evidence="5">FAD-dependent oxidoreductase domain-containing protein 2</fullName>
    </submittedName>
</protein>
<dbReference type="PANTHER" id="PTHR47938">
    <property type="entry name" value="RESPIRATORY COMPLEX I CHAPERONE (CIA84), PUTATIVE (AFU_ORTHOLOGUE AFUA_2G06020)-RELATED"/>
    <property type="match status" value="1"/>
</dbReference>
<dbReference type="EMBL" id="CAMXCT010000152">
    <property type="protein sequence ID" value="CAI3974707.1"/>
    <property type="molecule type" value="Genomic_DNA"/>
</dbReference>
<keyword evidence="6" id="KW-1185">Reference proteome</keyword>
<sequence length="1841" mass="203840">MWPASPLRPFPAWLALLFLVSAEQHQYCIIGAGPAGVQLGHFLKHAHRDYVIFERQARPGSFFEHYPRHRKLISLNKRKVRDDRSAEFAFRHDWNSLIDVREESLRTKPVTERSKVLFPHASVLSEYLQEFAAEQQDHIRYNTEVLKVLPVQSAESRFELQLSGTGLTRCHCQELVLATGFFLPRSGAEKVDGSELLLAYEDLPSSGEPFEGKAVMILGQGNAALETAQELQQYTSEVHLLARGRALPEGGSGVRLAYQTHYVGDIRAGRTTILDTYLLKSLDTFDFDALDNERLALVPCEGRLCVWAVDASDCIDRRCRENHEKSGQNLNYKLHIGSAAAGSELHERMTDIATRYPEGTELEDIDSNFWDEGNARLTSHDLDTMGLDPEVFNVSYVELRVSSKLLRQDPSLAAEVALLRRQAGGHDNIRFPMDAVIRCFGWTFDADILDSSFQVNLTHNGKYPKITTSWDVEGVPGMYAAGTISHSLDFRKSAGGFIHGFRYTSRALFRLLEERNFGTAWPQQSWKIALSCGVPGAMDVHDRHGPHGPSVSPSCMAGGLTAPMEPVVDHLLERINSASGPYQMFEFLGDMLLLEANASQLHLRMLEEVPLLHFHERYKDTARLTWVFRYNDNFHGPAVMSRDRVGATRVEAASVNPMRRTTRSFYIHTLPSFLLTVLLLRCIGLWRSIPHALCKCSDQADPVPFAEARGLQEHRIERSHAQQTTVTEEGRALESSKSWSQLGVVPCTVLMNSFLRTSQWYQAIYIFELLRNRRCFDTISLNVALKALAQGQQWKNALDCLAKVGDQVQTDIITYTAAIRACEGDQWQQAVGVFCLLLQSALEADEMSYSALLSGTPAPRWQHAVSLLQKSRPLGLLESTILPSSPCLNVLNVLLNLCGQEWRFVVFMFQLVALSIADRITCNIAMRAAGASFNWQSSISFLSLMELRRIAKNTISCNTVMNACSSAVKWEHSLLLAAAVPHSRLHADVVTPSLAISAHAVFGRWQDVLVVIEESFRTSQGVDGPAQAVDAVACNAALMACDERKLSEEWQNGQNGQNGQNWQMVLELLHDLHGRQVQRNIMTYSTAIRSCGKGSAWHISMELFQEALLWRVEADAMAVNVLITALGRGDQWPRALQMLAAGNTDVIAYNALMSSLERSSEWQVAGLLFSELDAGRMKLDALPYMTAIGAFSEGQQWQQTLDILRKFMGSNLQLQVSVFNAAITACTKGVQWLWAFQLFDHLQGVQTDAFTASARASAAAASKKWEHAVNVFVNSRAAAVETSVHACSAACSACYSWESALALLQAFENQAVSSNVIAYNAVMTASETRSHWNGVLQLLQDMGVMGMAADSTTFNMLSSSCGKSFVWPRSLYWAADLMGQDAALVACASAGEFAHGAEILLQSEQLRSSFSFLWSLSVLCIHDGAVIHSACVEAVKRLKSTTASKTGTSGTSPGDAALFLYSTNMLGMLGIRRGLGTHSIALEVIQSNLENLELDTLVMSAWGAVSCGSFEFYHSLAQQTWKVSLDLLANGDLSFAGSGLKVLGVLFSCHLVGCVETWFYTALRLNLCSAAAEFPRASRGAANIVKQRGSGLHGPQVALDQHDRVVFYKPSGWEVYGGHNQLQLVEVAKSLFGHQALFDDVTHHHGFLHRLDVPSSGLVLLAKTPWAFYDLQAQLHAGRLVREYQVLCHGWLTRHEITVGVFWLGGLPSTCGSGRPSKTIVQQQSHLQHPEMNSLSQLSMRLVTGRKHQIRCHLAHVGHPVVSDMVYQSLATCQMDLVKHADNCLHRHRLVFEDSAGNSCEATWPLPRTFQELVATAVRKRVPHNITAVWGAGSESHMVRG</sequence>
<dbReference type="SUPFAM" id="SSF51905">
    <property type="entry name" value="FAD/NAD(P)-binding domain"/>
    <property type="match status" value="1"/>
</dbReference>
<dbReference type="CDD" id="cd02869">
    <property type="entry name" value="PseudoU_synth_RluA_like"/>
    <property type="match status" value="1"/>
</dbReference>
<reference evidence="3" key="1">
    <citation type="submission" date="2022-10" db="EMBL/GenBank/DDBJ databases">
        <authorList>
            <person name="Chen Y."/>
            <person name="Dougan E. K."/>
            <person name="Chan C."/>
            <person name="Rhodes N."/>
            <person name="Thang M."/>
        </authorList>
    </citation>
    <scope>NUCLEOTIDE SEQUENCE</scope>
</reference>
<dbReference type="EMBL" id="CAMXCT020000152">
    <property type="protein sequence ID" value="CAL1128082.1"/>
    <property type="molecule type" value="Genomic_DNA"/>
</dbReference>
<evidence type="ECO:0000259" key="2">
    <source>
        <dbReference type="Pfam" id="PF00849"/>
    </source>
</evidence>
<dbReference type="Gene3D" id="3.50.50.60">
    <property type="entry name" value="FAD/NAD(P)-binding domain"/>
    <property type="match status" value="2"/>
</dbReference>
<dbReference type="GO" id="GO:0003729">
    <property type="term" value="F:mRNA binding"/>
    <property type="evidence" value="ECO:0007669"/>
    <property type="project" value="TreeGrafter"/>
</dbReference>
<dbReference type="GO" id="GO:0009982">
    <property type="term" value="F:pseudouridine synthase activity"/>
    <property type="evidence" value="ECO:0007669"/>
    <property type="project" value="InterPro"/>
</dbReference>
<evidence type="ECO:0000313" key="4">
    <source>
        <dbReference type="EMBL" id="CAL1128082.1"/>
    </source>
</evidence>
<gene>
    <name evidence="3" type="ORF">C1SCF055_LOCUS3091</name>
</gene>
<dbReference type="InterPro" id="IPR020103">
    <property type="entry name" value="PsdUridine_synth_cat_dom_sf"/>
</dbReference>
<feature type="domain" description="Pseudouridine synthase RsuA/RluA-like" evidence="2">
    <location>
        <begin position="1605"/>
        <end position="1756"/>
    </location>
</feature>
<dbReference type="GO" id="GO:0001522">
    <property type="term" value="P:pseudouridine synthesis"/>
    <property type="evidence" value="ECO:0007669"/>
    <property type="project" value="InterPro"/>
</dbReference>
<evidence type="ECO:0000256" key="1">
    <source>
        <dbReference type="SAM" id="SignalP"/>
    </source>
</evidence>
<feature type="chain" id="PRO_5043271885" evidence="1">
    <location>
        <begin position="23"/>
        <end position="1841"/>
    </location>
</feature>
<evidence type="ECO:0000313" key="3">
    <source>
        <dbReference type="EMBL" id="CAI3974707.1"/>
    </source>
</evidence>
<dbReference type="Gene3D" id="3.30.2350.10">
    <property type="entry name" value="Pseudouridine synthase"/>
    <property type="match status" value="1"/>
</dbReference>
<dbReference type="EMBL" id="CAMXCT030000152">
    <property type="protein sequence ID" value="CAL4762019.1"/>
    <property type="molecule type" value="Genomic_DNA"/>
</dbReference>
<dbReference type="InterPro" id="IPR011990">
    <property type="entry name" value="TPR-like_helical_dom_sf"/>
</dbReference>
<dbReference type="SUPFAM" id="SSF55120">
    <property type="entry name" value="Pseudouridine synthase"/>
    <property type="match status" value="1"/>
</dbReference>
<dbReference type="OrthoDB" id="66881at2759"/>
<dbReference type="InterPro" id="IPR036188">
    <property type="entry name" value="FAD/NAD-bd_sf"/>
</dbReference>
<dbReference type="Pfam" id="PF13738">
    <property type="entry name" value="Pyr_redox_3"/>
    <property type="match status" value="1"/>
</dbReference>
<organism evidence="3">
    <name type="scientific">Cladocopium goreaui</name>
    <dbReference type="NCBI Taxonomy" id="2562237"/>
    <lineage>
        <taxon>Eukaryota</taxon>
        <taxon>Sar</taxon>
        <taxon>Alveolata</taxon>
        <taxon>Dinophyceae</taxon>
        <taxon>Suessiales</taxon>
        <taxon>Symbiodiniaceae</taxon>
        <taxon>Cladocopium</taxon>
    </lineage>
</organism>
<dbReference type="Gene3D" id="1.25.40.10">
    <property type="entry name" value="Tetratricopeptide repeat domain"/>
    <property type="match status" value="5"/>
</dbReference>
<dbReference type="Proteomes" id="UP001152797">
    <property type="component" value="Unassembled WGS sequence"/>
</dbReference>
<feature type="signal peptide" evidence="1">
    <location>
        <begin position="1"/>
        <end position="22"/>
    </location>
</feature>
<evidence type="ECO:0000313" key="6">
    <source>
        <dbReference type="Proteomes" id="UP001152797"/>
    </source>
</evidence>
<reference evidence="4" key="2">
    <citation type="submission" date="2024-04" db="EMBL/GenBank/DDBJ databases">
        <authorList>
            <person name="Chen Y."/>
            <person name="Shah S."/>
            <person name="Dougan E. K."/>
            <person name="Thang M."/>
            <person name="Chan C."/>
        </authorList>
    </citation>
    <scope>NUCLEOTIDE SEQUENCE [LARGE SCALE GENOMIC DNA]</scope>
</reference>
<dbReference type="PANTHER" id="PTHR47938:SF35">
    <property type="entry name" value="PENTATRICOPEPTIDE REPEAT-CONTAINING PROTEIN 4, MITOCHONDRIAL-RELATED"/>
    <property type="match status" value="1"/>
</dbReference>
<dbReference type="InterPro" id="IPR006145">
    <property type="entry name" value="PsdUridine_synth_RsuA/RluA"/>
</dbReference>
<name>A0A9P1FI32_9DINO</name>
<dbReference type="Pfam" id="PF00849">
    <property type="entry name" value="PseudoU_synth_2"/>
    <property type="match status" value="1"/>
</dbReference>
<accession>A0A9P1FI32</accession>
<evidence type="ECO:0000313" key="5">
    <source>
        <dbReference type="EMBL" id="CAL4762019.1"/>
    </source>
</evidence>
<keyword evidence="1" id="KW-0732">Signal</keyword>
<proteinExistence type="predicted"/>
<comment type="caution">
    <text evidence="3">The sequence shown here is derived from an EMBL/GenBank/DDBJ whole genome shotgun (WGS) entry which is preliminary data.</text>
</comment>